<dbReference type="EMBL" id="KV428559">
    <property type="protein sequence ID" value="KZT31492.1"/>
    <property type="molecule type" value="Genomic_DNA"/>
</dbReference>
<reference evidence="1 2" key="1">
    <citation type="journal article" date="2016" name="Mol. Biol. Evol.">
        <title>Comparative Genomics of Early-Diverging Mushroom-Forming Fungi Provides Insights into the Origins of Lignocellulose Decay Capabilities.</title>
        <authorList>
            <person name="Nagy L.G."/>
            <person name="Riley R."/>
            <person name="Tritt A."/>
            <person name="Adam C."/>
            <person name="Daum C."/>
            <person name="Floudas D."/>
            <person name="Sun H."/>
            <person name="Yadav J.S."/>
            <person name="Pangilinan J."/>
            <person name="Larsson K.H."/>
            <person name="Matsuura K."/>
            <person name="Barry K."/>
            <person name="Labutti K."/>
            <person name="Kuo R."/>
            <person name="Ohm R.A."/>
            <person name="Bhattacharya S.S."/>
            <person name="Shirouzu T."/>
            <person name="Yoshinaga Y."/>
            <person name="Martin F.M."/>
            <person name="Grigoriev I.V."/>
            <person name="Hibbett D.S."/>
        </authorList>
    </citation>
    <scope>NUCLEOTIDE SEQUENCE [LARGE SCALE GENOMIC DNA]</scope>
    <source>
        <strain evidence="1 2">HHB10207 ss-3</strain>
    </source>
</reference>
<accession>A0A165WT30</accession>
<proteinExistence type="predicted"/>
<organism evidence="1 2">
    <name type="scientific">Sistotremastrum suecicum HHB10207 ss-3</name>
    <dbReference type="NCBI Taxonomy" id="1314776"/>
    <lineage>
        <taxon>Eukaryota</taxon>
        <taxon>Fungi</taxon>
        <taxon>Dikarya</taxon>
        <taxon>Basidiomycota</taxon>
        <taxon>Agaricomycotina</taxon>
        <taxon>Agaricomycetes</taxon>
        <taxon>Sistotremastrales</taxon>
        <taxon>Sistotremastraceae</taxon>
        <taxon>Sistotremastrum</taxon>
    </lineage>
</organism>
<gene>
    <name evidence="1" type="ORF">SISSUDRAFT_1067716</name>
</gene>
<dbReference type="AlphaFoldDB" id="A0A165WT30"/>
<keyword evidence="2" id="KW-1185">Reference proteome</keyword>
<protein>
    <submittedName>
        <fullName evidence="1">Uncharacterized protein</fullName>
    </submittedName>
</protein>
<name>A0A165WT30_9AGAM</name>
<dbReference type="Proteomes" id="UP000076798">
    <property type="component" value="Unassembled WGS sequence"/>
</dbReference>
<sequence length="80" mass="9016">MPNVGFASGGISRSWYEQAGNLTYRACARACKPWLFSFDHVPRLPEPQSRFRRPVDNFNASNCKTFFGTKSNAFGPLDEP</sequence>
<evidence type="ECO:0000313" key="1">
    <source>
        <dbReference type="EMBL" id="KZT31492.1"/>
    </source>
</evidence>
<evidence type="ECO:0000313" key="2">
    <source>
        <dbReference type="Proteomes" id="UP000076798"/>
    </source>
</evidence>